<dbReference type="SUPFAM" id="SSF69318">
    <property type="entry name" value="Integrin alpha N-terminal domain"/>
    <property type="match status" value="1"/>
</dbReference>
<evidence type="ECO:0000256" key="6">
    <source>
        <dbReference type="ARBA" id="ARBA00022729"/>
    </source>
</evidence>
<evidence type="ECO:0000256" key="13">
    <source>
        <dbReference type="SAM" id="SignalP"/>
    </source>
</evidence>
<dbReference type="PROSITE" id="PS51470">
    <property type="entry name" value="FG_GAP"/>
    <property type="match status" value="4"/>
</dbReference>
<evidence type="ECO:0000256" key="5">
    <source>
        <dbReference type="ARBA" id="ARBA00022525"/>
    </source>
</evidence>
<dbReference type="Proteomes" id="UP000694871">
    <property type="component" value="Unplaced"/>
</dbReference>
<evidence type="ECO:0000256" key="3">
    <source>
        <dbReference type="ARBA" id="ARBA00012284"/>
    </source>
</evidence>
<dbReference type="PANTHER" id="PTHR23221">
    <property type="entry name" value="GLYCOSYLPHOSPHATIDYLINOSITOL PHOSPHOLIPASE D"/>
    <property type="match status" value="1"/>
</dbReference>
<dbReference type="SMART" id="SM00191">
    <property type="entry name" value="Int_alpha"/>
    <property type="match status" value="6"/>
</dbReference>
<keyword evidence="5" id="KW-0964">Secreted</keyword>
<evidence type="ECO:0000256" key="7">
    <source>
        <dbReference type="ARBA" id="ARBA00022737"/>
    </source>
</evidence>
<feature type="repeat" description="FG-GAP" evidence="12">
    <location>
        <begin position="365"/>
        <end position="426"/>
    </location>
</feature>
<evidence type="ECO:0000256" key="1">
    <source>
        <dbReference type="ARBA" id="ARBA00004613"/>
    </source>
</evidence>
<feature type="repeat" description="FG-GAP" evidence="12">
    <location>
        <begin position="434"/>
        <end position="495"/>
    </location>
</feature>
<dbReference type="EC" id="3.1.4.50" evidence="3"/>
<feature type="chain" id="PRO_5046686982" description="Phosphatidylinositol-glycan-specific phospholipase D" evidence="13">
    <location>
        <begin position="24"/>
        <end position="840"/>
    </location>
</feature>
<evidence type="ECO:0000256" key="12">
    <source>
        <dbReference type="PROSITE-ProRule" id="PRU00803"/>
    </source>
</evidence>
<organism evidence="15 16">
    <name type="scientific">Gekko japonicus</name>
    <name type="common">Schlegel's Japanese gecko</name>
    <dbReference type="NCBI Taxonomy" id="146911"/>
    <lineage>
        <taxon>Eukaryota</taxon>
        <taxon>Metazoa</taxon>
        <taxon>Chordata</taxon>
        <taxon>Craniata</taxon>
        <taxon>Vertebrata</taxon>
        <taxon>Euteleostomi</taxon>
        <taxon>Lepidosauria</taxon>
        <taxon>Squamata</taxon>
        <taxon>Bifurcata</taxon>
        <taxon>Gekkota</taxon>
        <taxon>Gekkonidae</taxon>
        <taxon>Gekkoninae</taxon>
        <taxon>Gekko</taxon>
    </lineage>
</organism>
<keyword evidence="6 13" id="KW-0732">Signal</keyword>
<dbReference type="RefSeq" id="XP_015270212.1">
    <property type="nucleotide sequence ID" value="XM_015414726.1"/>
</dbReference>
<evidence type="ECO:0000256" key="10">
    <source>
        <dbReference type="ARBA" id="ARBA00029753"/>
    </source>
</evidence>
<evidence type="ECO:0000256" key="11">
    <source>
        <dbReference type="ARBA" id="ARBA00093237"/>
    </source>
</evidence>
<protein>
    <recommendedName>
        <fullName evidence="4">Phosphatidylinositol-glycan-specific phospholipase D</fullName>
        <ecNumber evidence="3">3.1.4.50</ecNumber>
    </recommendedName>
    <alternativeName>
        <fullName evidence="10">Glycosyl-phosphatidylinositol-specific phospholipase D</fullName>
    </alternativeName>
</protein>
<feature type="repeat" description="FG-GAP" evidence="12">
    <location>
        <begin position="707"/>
        <end position="773"/>
    </location>
</feature>
<comment type="subcellular location">
    <subcellularLocation>
        <location evidence="1">Secreted</location>
    </subcellularLocation>
</comment>
<feature type="repeat" description="FG-GAP" evidence="12">
    <location>
        <begin position="498"/>
        <end position="558"/>
    </location>
</feature>
<dbReference type="GeneID" id="107113400"/>
<proteinExistence type="inferred from homology"/>
<evidence type="ECO:0000256" key="2">
    <source>
        <dbReference type="ARBA" id="ARBA00008652"/>
    </source>
</evidence>
<comment type="catalytic activity">
    <reaction evidence="11">
        <text>a 6-(alpha-D-glucosaminyl)-1-(1,2-diacyl-sn-glycero-3-phospho)-1D-myo-inositol + H2O = 6-(alpha-D-glucosaminyl)-1D-myo-inositol + a 1,2-diacyl-sn-glycero-3-phosphate + H(+)</text>
        <dbReference type="Rhea" id="RHEA:10832"/>
        <dbReference type="ChEBI" id="CHEBI:15377"/>
        <dbReference type="ChEBI" id="CHEBI:15378"/>
        <dbReference type="ChEBI" id="CHEBI:57997"/>
        <dbReference type="ChEBI" id="CHEBI:58608"/>
        <dbReference type="ChEBI" id="CHEBI:58700"/>
        <dbReference type="EC" id="3.1.4.50"/>
    </reaction>
</comment>
<name>A0ABM1K925_GEKJA</name>
<dbReference type="Pfam" id="PF00882">
    <property type="entry name" value="Zn_dep_PLPC"/>
    <property type="match status" value="1"/>
</dbReference>
<sequence>MVASKIWSVLLALLCTFCQRAMSCGLSTHLEIAHRALEFFSSQKGNVDYKKLLLTHPDAYQAGSVYPDAFYSGICKNGLFHQVSEDTHWAPFLNKSIHYIRKNYPQPWEEATEKLVAFLFGIASHMVADVSWHSLGIDQGFLRAMAAIDFHGSYSEAHSAGDFGGDVLSQYELDFNYMDPSWYVPVKDLMSIYEEFYGKEIITEDTIIECTYLQFLGLYGEMLSVAKIYPIYAKKSPFLVDKFYEYFLGGVDDMAFSSNNIFELTSYMLTNGTSGCFLPENPLYIQCKHDPRNTIKLKQLKTEHHRDIHVSVAKSAERNINYTERGVYFDMPPLITVSLSGIYAFTKNFRNVFAGTQHSSKYITQPSASYFLTTPYARLGWAMTSADLNQDGYDDLVVGAPGYSKSGHIQIGRVYIVYSNSSGLPSADLNLDQEANEILEGTKVSGRFGSAVAVLDFNEDGVMDLAVGAPSVGSQALTYRGSVYVFFGSSGRQGFYSLPNLTIVCQEIYCNLGWSLLAVDIDEDGKNDLLVGSPYAPGGGEQRGFVAGFYSFFNRSSQGLLFLSDADWMVKGERDYAWFGFSLSSIRLENMTLLLIGSPTWKSCTGLGCYLSQDTKQAVGRVYGYILPHTHSWFTLTGDKEMGRLGSSLATGFISVEGVPRHVLVIGAPTQDSSSKFAFVTSVKHQTGAALMYAMIDGTITDGTRPLLLSTFSGDRRFSRFGEDVHLRDLDGDGFDEIVITSPLQTEGIMAGMFGRHAERVYIYSGNQTTSGNVTEHCKSWTSPCPEDWAKYVLISPEERSRFGSAVITIKSGQKNEVVIAAERSSVKARLGGRLFIYSF</sequence>
<dbReference type="PANTHER" id="PTHR23221:SF7">
    <property type="entry name" value="PHOSPHATIDYLINOSITOL-GLYCAN-SPECIFIC PHOSPHOLIPASE D"/>
    <property type="match status" value="1"/>
</dbReference>
<dbReference type="InterPro" id="IPR029002">
    <property type="entry name" value="PLPC/GPLD1"/>
</dbReference>
<evidence type="ECO:0000256" key="9">
    <source>
        <dbReference type="ARBA" id="ARBA00023180"/>
    </source>
</evidence>
<dbReference type="Pfam" id="PF01839">
    <property type="entry name" value="FG-GAP"/>
    <property type="match status" value="4"/>
</dbReference>
<keyword evidence="8" id="KW-0378">Hydrolase</keyword>
<dbReference type="InterPro" id="IPR013517">
    <property type="entry name" value="FG-GAP"/>
</dbReference>
<keyword evidence="15" id="KW-1185">Reference proteome</keyword>
<accession>A0ABM1K925</accession>
<evidence type="ECO:0000256" key="8">
    <source>
        <dbReference type="ARBA" id="ARBA00022801"/>
    </source>
</evidence>
<dbReference type="PRINTS" id="PR00718">
    <property type="entry name" value="PHPHLIPASED"/>
</dbReference>
<dbReference type="Gene3D" id="2.130.10.130">
    <property type="entry name" value="Integrin alpha, N-terminal"/>
    <property type="match status" value="3"/>
</dbReference>
<comment type="similarity">
    <text evidence="2">Belongs to the GPLD1 family.</text>
</comment>
<dbReference type="InterPro" id="IPR001028">
    <property type="entry name" value="Gprt_PLipase_D"/>
</dbReference>
<gene>
    <name evidence="16" type="primary">GPLD1</name>
</gene>
<evidence type="ECO:0000313" key="16">
    <source>
        <dbReference type="RefSeq" id="XP_015270212.1"/>
    </source>
</evidence>
<dbReference type="InterPro" id="IPR028994">
    <property type="entry name" value="Integrin_alpha_N"/>
</dbReference>
<evidence type="ECO:0000256" key="4">
    <source>
        <dbReference type="ARBA" id="ARBA00015988"/>
    </source>
</evidence>
<feature type="domain" description="Phospholipase C/D" evidence="14">
    <location>
        <begin position="28"/>
        <end position="197"/>
    </location>
</feature>
<evidence type="ECO:0000313" key="15">
    <source>
        <dbReference type="Proteomes" id="UP000694871"/>
    </source>
</evidence>
<feature type="signal peptide" evidence="13">
    <location>
        <begin position="1"/>
        <end position="23"/>
    </location>
</feature>
<dbReference type="InterPro" id="IPR013519">
    <property type="entry name" value="Int_alpha_beta-p"/>
</dbReference>
<keyword evidence="9" id="KW-0325">Glycoprotein</keyword>
<evidence type="ECO:0000259" key="14">
    <source>
        <dbReference type="Pfam" id="PF00882"/>
    </source>
</evidence>
<reference evidence="16" key="1">
    <citation type="submission" date="2025-08" db="UniProtKB">
        <authorList>
            <consortium name="RefSeq"/>
        </authorList>
    </citation>
    <scope>IDENTIFICATION</scope>
</reference>
<keyword evidence="7" id="KW-0677">Repeat</keyword>